<sequence>MTETMEWPEPTRKQGFWSGNHWVLALGAMVAVGGCLAGISTAAQSQAVAAQTAHISQLQQDAASRQAQIEQAAARNASQALGVSDSRVQKDTAEIQQLLSTAFTWNSGDTYESARSTLKSRFDLTEEDAFMQSFMPPAQYNQDQAGKRYYYLDAVGLNSVLGSNVDIEVVEVSATNYRYAVMADTVVGSNGPAAIDAQSNPMPKPTATRRVLILVTTDTTGKLTQMTGFPASGATRQSG</sequence>
<comment type="caution">
    <text evidence="2">The sequence shown here is derived from an EMBL/GenBank/DDBJ whole genome shotgun (WGS) entry which is preliminary data.</text>
</comment>
<keyword evidence="1" id="KW-0472">Membrane</keyword>
<keyword evidence="1" id="KW-1133">Transmembrane helix</keyword>
<dbReference type="EMBL" id="JAUSRG010000003">
    <property type="protein sequence ID" value="MDP9904778.1"/>
    <property type="molecule type" value="Genomic_DNA"/>
</dbReference>
<name>A0AAW8DAD6_9MICC</name>
<reference evidence="2 4" key="1">
    <citation type="submission" date="2023-07" db="EMBL/GenBank/DDBJ databases">
        <title>Sorghum-associated microbial communities from plants grown in Nebraska, USA.</title>
        <authorList>
            <person name="Schachtman D."/>
        </authorList>
    </citation>
    <scope>NUCLEOTIDE SEQUENCE</scope>
    <source>
        <strain evidence="2">DS1006</strain>
        <strain evidence="3 4">DS1016</strain>
    </source>
</reference>
<keyword evidence="4" id="KW-1185">Reference proteome</keyword>
<accession>A0AAW8DAD6</accession>
<evidence type="ECO:0000313" key="5">
    <source>
        <dbReference type="Proteomes" id="UP001242995"/>
    </source>
</evidence>
<gene>
    <name evidence="2" type="ORF">J2S90_001733</name>
    <name evidence="3" type="ORF">J2S93_002220</name>
</gene>
<evidence type="ECO:0000256" key="1">
    <source>
        <dbReference type="SAM" id="Phobius"/>
    </source>
</evidence>
<organism evidence="2 5">
    <name type="scientific">Arthrobacter bambusae</name>
    <dbReference type="NCBI Taxonomy" id="1338426"/>
    <lineage>
        <taxon>Bacteria</taxon>
        <taxon>Bacillati</taxon>
        <taxon>Actinomycetota</taxon>
        <taxon>Actinomycetes</taxon>
        <taxon>Micrococcales</taxon>
        <taxon>Micrococcaceae</taxon>
        <taxon>Arthrobacter</taxon>
    </lineage>
</organism>
<evidence type="ECO:0000313" key="4">
    <source>
        <dbReference type="Proteomes" id="UP001230951"/>
    </source>
</evidence>
<feature type="transmembrane region" description="Helical" evidence="1">
    <location>
        <begin position="20"/>
        <end position="39"/>
    </location>
</feature>
<proteinExistence type="predicted"/>
<dbReference type="EMBL" id="JAUSTF010000004">
    <property type="protein sequence ID" value="MDQ0180793.1"/>
    <property type="molecule type" value="Genomic_DNA"/>
</dbReference>
<evidence type="ECO:0000313" key="2">
    <source>
        <dbReference type="EMBL" id="MDP9904778.1"/>
    </source>
</evidence>
<protein>
    <recommendedName>
        <fullName evidence="6">Lipoprotein</fullName>
    </recommendedName>
</protein>
<keyword evidence="1" id="KW-0812">Transmembrane</keyword>
<dbReference type="Proteomes" id="UP001230951">
    <property type="component" value="Unassembled WGS sequence"/>
</dbReference>
<dbReference type="Proteomes" id="UP001242995">
    <property type="component" value="Unassembled WGS sequence"/>
</dbReference>
<dbReference type="AlphaFoldDB" id="A0AAW8DAD6"/>
<dbReference type="RefSeq" id="WP_306960687.1">
    <property type="nucleotide sequence ID" value="NZ_JAUSRG010000003.1"/>
</dbReference>
<evidence type="ECO:0008006" key="6">
    <source>
        <dbReference type="Google" id="ProtNLM"/>
    </source>
</evidence>
<evidence type="ECO:0000313" key="3">
    <source>
        <dbReference type="EMBL" id="MDQ0180793.1"/>
    </source>
</evidence>